<accession>A0A0K9FD52</accession>
<comment type="caution">
    <text evidence="1">The sequence shown here is derived from an EMBL/GenBank/DDBJ whole genome shotgun (WGS) entry which is preliminary data.</text>
</comment>
<name>A0A0K9FD52_9BACI</name>
<dbReference type="RefSeq" id="WP_049665054.1">
    <property type="nucleotide sequence ID" value="NZ_LFXJ01000005.1"/>
</dbReference>
<dbReference type="OrthoDB" id="6565706at2"/>
<dbReference type="Proteomes" id="UP000037326">
    <property type="component" value="Unassembled WGS sequence"/>
</dbReference>
<evidence type="ECO:0000313" key="2">
    <source>
        <dbReference type="Proteomes" id="UP000037326"/>
    </source>
</evidence>
<sequence>MKNKVEITNSRHIQQFISEQRYDNAKVISLKKASGYPGTPPVLVTPINNIIKSFNDLKYVEQMLYCIEKKFVLEIKFSGEILLGWK</sequence>
<dbReference type="GeneID" id="96598154"/>
<dbReference type="AlphaFoldDB" id="A0A0K9FD52"/>
<reference evidence="2" key="1">
    <citation type="submission" date="2015-07" db="EMBL/GenBank/DDBJ databases">
        <authorList>
            <consortium name="Consortium for Microbial Forensics and Genomics (microFORGE)"/>
            <person name="Knight B.M."/>
            <person name="Roberts D.P."/>
            <person name="Lin D."/>
            <person name="Hari K."/>
            <person name="Fletcher J."/>
            <person name="Melcher U."/>
            <person name="Blagden T."/>
            <person name="Winegar R.A."/>
        </authorList>
    </citation>
    <scope>NUCLEOTIDE SEQUENCE [LARGE SCALE GENOMIC DNA]</scope>
    <source>
        <strain evidence="2">DSM 23493</strain>
    </source>
</reference>
<protein>
    <submittedName>
        <fullName evidence="1">Uncharacterized protein</fullName>
    </submittedName>
</protein>
<organism evidence="1 2">
    <name type="scientific">Lysinibacillus xylanilyticus</name>
    <dbReference type="NCBI Taxonomy" id="582475"/>
    <lineage>
        <taxon>Bacteria</taxon>
        <taxon>Bacillati</taxon>
        <taxon>Bacillota</taxon>
        <taxon>Bacilli</taxon>
        <taxon>Bacillales</taxon>
        <taxon>Bacillaceae</taxon>
        <taxon>Lysinibacillus</taxon>
    </lineage>
</organism>
<dbReference type="EMBL" id="LFXJ01000005">
    <property type="protein sequence ID" value="KMY32046.1"/>
    <property type="molecule type" value="Genomic_DNA"/>
</dbReference>
<gene>
    <name evidence="1" type="ORF">ACZ11_07725</name>
</gene>
<evidence type="ECO:0000313" key="1">
    <source>
        <dbReference type="EMBL" id="KMY32046.1"/>
    </source>
</evidence>
<dbReference type="PATRIC" id="fig|582475.4.peg.1058"/>
<proteinExistence type="predicted"/>